<keyword evidence="2" id="KW-1133">Transmembrane helix</keyword>
<feature type="region of interest" description="Disordered" evidence="1">
    <location>
        <begin position="92"/>
        <end position="113"/>
    </location>
</feature>
<gene>
    <name evidence="3" type="ORF">ACIBG2_09310</name>
</gene>
<dbReference type="Proteomes" id="UP001612741">
    <property type="component" value="Unassembled WGS sequence"/>
</dbReference>
<evidence type="ECO:0000313" key="4">
    <source>
        <dbReference type="Proteomes" id="UP001612741"/>
    </source>
</evidence>
<protein>
    <recommendedName>
        <fullName evidence="5">Alanine and proline-rich secreted protein Apa</fullName>
    </recommendedName>
</protein>
<reference evidence="3 4" key="1">
    <citation type="submission" date="2024-10" db="EMBL/GenBank/DDBJ databases">
        <title>The Natural Products Discovery Center: Release of the First 8490 Sequenced Strains for Exploring Actinobacteria Biosynthetic Diversity.</title>
        <authorList>
            <person name="Kalkreuter E."/>
            <person name="Kautsar S.A."/>
            <person name="Yang D."/>
            <person name="Bader C.D."/>
            <person name="Teijaro C.N."/>
            <person name="Fluegel L."/>
            <person name="Davis C.M."/>
            <person name="Simpson J.R."/>
            <person name="Lauterbach L."/>
            <person name="Steele A.D."/>
            <person name="Gui C."/>
            <person name="Meng S."/>
            <person name="Li G."/>
            <person name="Viehrig K."/>
            <person name="Ye F."/>
            <person name="Su P."/>
            <person name="Kiefer A.F."/>
            <person name="Nichols A."/>
            <person name="Cepeda A.J."/>
            <person name="Yan W."/>
            <person name="Fan B."/>
            <person name="Jiang Y."/>
            <person name="Adhikari A."/>
            <person name="Zheng C.-J."/>
            <person name="Schuster L."/>
            <person name="Cowan T.M."/>
            <person name="Smanski M.J."/>
            <person name="Chevrette M.G."/>
            <person name="De Carvalho L.P.S."/>
            <person name="Shen B."/>
        </authorList>
    </citation>
    <scope>NUCLEOTIDE SEQUENCE [LARGE SCALE GENOMIC DNA]</scope>
    <source>
        <strain evidence="3 4">NPDC050545</strain>
    </source>
</reference>
<keyword evidence="2" id="KW-0472">Membrane</keyword>
<evidence type="ECO:0008006" key="5">
    <source>
        <dbReference type="Google" id="ProtNLM"/>
    </source>
</evidence>
<accession>A0ABW7YNT3</accession>
<dbReference type="EMBL" id="JBITGY010000002">
    <property type="protein sequence ID" value="MFI6497571.1"/>
    <property type="molecule type" value="Genomic_DNA"/>
</dbReference>
<evidence type="ECO:0000256" key="2">
    <source>
        <dbReference type="SAM" id="Phobius"/>
    </source>
</evidence>
<keyword evidence="4" id="KW-1185">Reference proteome</keyword>
<feature type="transmembrane region" description="Helical" evidence="2">
    <location>
        <begin position="45"/>
        <end position="63"/>
    </location>
</feature>
<feature type="region of interest" description="Disordered" evidence="1">
    <location>
        <begin position="1"/>
        <end position="26"/>
    </location>
</feature>
<sequence>MDADEREARQVLAPLREPAPGPGGPGVSVAAAMAAGRRRIRMRRAISAGVAAAAMAVIVPVVVPARAGDPPSASATPGLSTTPPPEMFQPGSRPATVGSAGGFTPERDVTDRHRQRVTLRLDNPRAGDRGDAIIEIYPGNQIPLTLADVLPATPGAPVTKAPPVHEGAAYWLDKPVLRPGATELAWQWKPGAWAVVSVTGTRAGRADVHRVAQSVLPS</sequence>
<name>A0ABW7YNT3_9ACTN</name>
<evidence type="ECO:0000313" key="3">
    <source>
        <dbReference type="EMBL" id="MFI6497571.1"/>
    </source>
</evidence>
<dbReference type="RefSeq" id="WP_397080490.1">
    <property type="nucleotide sequence ID" value="NZ_JBITGY010000002.1"/>
</dbReference>
<proteinExistence type="predicted"/>
<keyword evidence="2" id="KW-0812">Transmembrane</keyword>
<comment type="caution">
    <text evidence="3">The sequence shown here is derived from an EMBL/GenBank/DDBJ whole genome shotgun (WGS) entry which is preliminary data.</text>
</comment>
<organism evidence="3 4">
    <name type="scientific">Nonomuraea typhae</name>
    <dbReference type="NCBI Taxonomy" id="2603600"/>
    <lineage>
        <taxon>Bacteria</taxon>
        <taxon>Bacillati</taxon>
        <taxon>Actinomycetota</taxon>
        <taxon>Actinomycetes</taxon>
        <taxon>Streptosporangiales</taxon>
        <taxon>Streptosporangiaceae</taxon>
        <taxon>Nonomuraea</taxon>
    </lineage>
</organism>
<evidence type="ECO:0000256" key="1">
    <source>
        <dbReference type="SAM" id="MobiDB-lite"/>
    </source>
</evidence>